<feature type="domain" description="BTB" evidence="1">
    <location>
        <begin position="34"/>
        <end position="104"/>
    </location>
</feature>
<evidence type="ECO:0000259" key="1">
    <source>
        <dbReference type="PROSITE" id="PS50097"/>
    </source>
</evidence>
<dbReference type="OrthoDB" id="6359816at2759"/>
<dbReference type="HOGENOM" id="CLU_095008_0_0_1"/>
<dbReference type="InterPro" id="IPR011333">
    <property type="entry name" value="SKP1/BTB/POZ_sf"/>
</dbReference>
<dbReference type="Proteomes" id="UP000008784">
    <property type="component" value="Unassembled WGS sequence"/>
</dbReference>
<proteinExistence type="predicted"/>
<dbReference type="SUPFAM" id="SSF54695">
    <property type="entry name" value="POZ domain"/>
    <property type="match status" value="1"/>
</dbReference>
<dbReference type="eggNOG" id="ENOG502RU8Y">
    <property type="taxonomic scope" value="Eukaryota"/>
</dbReference>
<keyword evidence="3" id="KW-1185">Reference proteome</keyword>
<reference evidence="2 3" key="1">
    <citation type="journal article" date="2011" name="PLoS Pathog.">
        <title>Genomic and proteomic analyses of the fungus Arthrobotrys oligospora provide insights into nematode-trap formation.</title>
        <authorList>
            <person name="Yang J."/>
            <person name="Wang L."/>
            <person name="Ji X."/>
            <person name="Feng Y."/>
            <person name="Li X."/>
            <person name="Zou C."/>
            <person name="Xu J."/>
            <person name="Ren Y."/>
            <person name="Mi Q."/>
            <person name="Wu J."/>
            <person name="Liu S."/>
            <person name="Liu Y."/>
            <person name="Huang X."/>
            <person name="Wang H."/>
            <person name="Niu X."/>
            <person name="Li J."/>
            <person name="Liang L."/>
            <person name="Luo Y."/>
            <person name="Ji K."/>
            <person name="Zhou W."/>
            <person name="Yu Z."/>
            <person name="Li G."/>
            <person name="Liu Y."/>
            <person name="Li L."/>
            <person name="Qiao M."/>
            <person name="Feng L."/>
            <person name="Zhang K.-Q."/>
        </authorList>
    </citation>
    <scope>NUCLEOTIDE SEQUENCE [LARGE SCALE GENOMIC DNA]</scope>
    <source>
        <strain evidence="3">ATCC 24927 / CBS 115.81 / DSM 1491</strain>
    </source>
</reference>
<accession>G1XL43</accession>
<dbReference type="Pfam" id="PF00651">
    <property type="entry name" value="BTB"/>
    <property type="match status" value="1"/>
</dbReference>
<name>G1XL43_ARTOA</name>
<dbReference type="RefSeq" id="XP_011125205.1">
    <property type="nucleotide sequence ID" value="XM_011126903.1"/>
</dbReference>
<dbReference type="GeneID" id="22896105"/>
<evidence type="ECO:0000313" key="3">
    <source>
        <dbReference type="Proteomes" id="UP000008784"/>
    </source>
</evidence>
<dbReference type="Gene3D" id="3.30.710.10">
    <property type="entry name" value="Potassium Channel Kv1.1, Chain A"/>
    <property type="match status" value="1"/>
</dbReference>
<dbReference type="PROSITE" id="PS50097">
    <property type="entry name" value="BTB"/>
    <property type="match status" value="1"/>
</dbReference>
<dbReference type="InParanoid" id="G1XL43"/>
<evidence type="ECO:0000313" key="2">
    <source>
        <dbReference type="EMBL" id="EGX46049.1"/>
    </source>
</evidence>
<dbReference type="PANTHER" id="PTHR47843">
    <property type="entry name" value="BTB DOMAIN-CONTAINING PROTEIN-RELATED"/>
    <property type="match status" value="1"/>
</dbReference>
<comment type="caution">
    <text evidence="2">The sequence shown here is derived from an EMBL/GenBank/DDBJ whole genome shotgun (WGS) entry which is preliminary data.</text>
</comment>
<dbReference type="InterPro" id="IPR000210">
    <property type="entry name" value="BTB/POZ_dom"/>
</dbReference>
<protein>
    <recommendedName>
        <fullName evidence="1">BTB domain-containing protein</fullName>
    </recommendedName>
</protein>
<gene>
    <name evidence="2" type="ORF">AOL_s00110g213</name>
</gene>
<sequence length="234" mass="25837">MASLPVNNTTGNETGGSLKGKQALKFMLNNPEYSDMTVFAGVSQTSFNLHRAVMCIGSGFLKACCDSSSFQEGTTKAVYLAEIESEVFQKIVLWLYEEEYEYTWTNGNEDLKLIQAADLLKIEGFRADILYKFSLKLRYQVGTLGVQSKAAEELLRNFVKICHFCEETNIKALIYIMRKLLPYVKVTPKMVLAGLTDGSFGKIFMAALVGAQSEVGCSECGGKIIGSGGKRKRI</sequence>
<dbReference type="STRING" id="756982.G1XL43"/>
<dbReference type="AlphaFoldDB" id="G1XL43"/>
<organism evidence="2 3">
    <name type="scientific">Arthrobotrys oligospora (strain ATCC 24927 / CBS 115.81 / DSM 1491)</name>
    <name type="common">Nematode-trapping fungus</name>
    <name type="synonym">Didymozoophaga oligospora</name>
    <dbReference type="NCBI Taxonomy" id="756982"/>
    <lineage>
        <taxon>Eukaryota</taxon>
        <taxon>Fungi</taxon>
        <taxon>Dikarya</taxon>
        <taxon>Ascomycota</taxon>
        <taxon>Pezizomycotina</taxon>
        <taxon>Orbiliomycetes</taxon>
        <taxon>Orbiliales</taxon>
        <taxon>Orbiliaceae</taxon>
        <taxon>Orbilia</taxon>
        <taxon>Orbilia oligospora</taxon>
    </lineage>
</organism>
<dbReference type="EMBL" id="ADOT01000195">
    <property type="protein sequence ID" value="EGX46049.1"/>
    <property type="molecule type" value="Genomic_DNA"/>
</dbReference>
<dbReference type="CDD" id="cd18186">
    <property type="entry name" value="BTB_POZ_ZBTB_KLHL-like"/>
    <property type="match status" value="1"/>
</dbReference>
<dbReference type="PANTHER" id="PTHR47843:SF5">
    <property type="entry name" value="BTB_POZ DOMAIN PROTEIN"/>
    <property type="match status" value="1"/>
</dbReference>